<feature type="transmembrane region" description="Helical" evidence="1">
    <location>
        <begin position="172"/>
        <end position="190"/>
    </location>
</feature>
<keyword evidence="2" id="KW-1185">Reference proteome</keyword>
<feature type="transmembrane region" description="Helical" evidence="1">
    <location>
        <begin position="210"/>
        <end position="233"/>
    </location>
</feature>
<evidence type="ECO:0000313" key="3">
    <source>
        <dbReference type="WBParaSite" id="Pan_g14008.t1"/>
    </source>
</evidence>
<sequence>MAAGPADPTLNAINKISAPVRQVNKIIGSFVVACMVLMTASLFRRIGIEDWNSVAKLVWNGGVLQHCYNATVVVSDYPSILKRFELEAYTKLCFRFALMFPATSRVVHAFIRYKYFELKILKGDSRRDGCIMECIYKMTPYLLAIQTVFAASTLILNGMADNLVVPTIINKSMFCLICFTILYMITIVILDFRESHKNPLLYYSTPRYMIRFIGFMCFATCAFPTFMNFLYYLDKRQCNTNATTPLAAFTEYIAISGISMFHFSELFDLELVHFFVFEIK</sequence>
<accession>A0A7E4UXG7</accession>
<reference evidence="2" key="1">
    <citation type="journal article" date="2013" name="Genetics">
        <title>The draft genome and transcriptome of Panagrellus redivivus are shaped by the harsh demands of a free-living lifestyle.</title>
        <authorList>
            <person name="Srinivasan J."/>
            <person name="Dillman A.R."/>
            <person name="Macchietto M.G."/>
            <person name="Heikkinen L."/>
            <person name="Lakso M."/>
            <person name="Fracchia K.M."/>
            <person name="Antoshechkin I."/>
            <person name="Mortazavi A."/>
            <person name="Wong G."/>
            <person name="Sternberg P.W."/>
        </authorList>
    </citation>
    <scope>NUCLEOTIDE SEQUENCE [LARGE SCALE GENOMIC DNA]</scope>
    <source>
        <strain evidence="2">MT8872</strain>
    </source>
</reference>
<evidence type="ECO:0000313" key="2">
    <source>
        <dbReference type="Proteomes" id="UP000492821"/>
    </source>
</evidence>
<dbReference type="WBParaSite" id="Pan_g14008.t1">
    <property type="protein sequence ID" value="Pan_g14008.t1"/>
    <property type="gene ID" value="Pan_g14008"/>
</dbReference>
<feature type="transmembrane region" description="Helical" evidence="1">
    <location>
        <begin position="92"/>
        <end position="111"/>
    </location>
</feature>
<dbReference type="AlphaFoldDB" id="A0A7E4UXG7"/>
<feature type="transmembrane region" description="Helical" evidence="1">
    <location>
        <begin position="26"/>
        <end position="43"/>
    </location>
</feature>
<proteinExistence type="predicted"/>
<feature type="transmembrane region" description="Helical" evidence="1">
    <location>
        <begin position="141"/>
        <end position="160"/>
    </location>
</feature>
<reference evidence="3" key="2">
    <citation type="submission" date="2020-10" db="UniProtKB">
        <authorList>
            <consortium name="WormBaseParasite"/>
        </authorList>
    </citation>
    <scope>IDENTIFICATION</scope>
</reference>
<dbReference type="Proteomes" id="UP000492821">
    <property type="component" value="Unassembled WGS sequence"/>
</dbReference>
<name>A0A7E4UXG7_PANRE</name>
<keyword evidence="1" id="KW-0812">Transmembrane</keyword>
<keyword evidence="1" id="KW-0472">Membrane</keyword>
<evidence type="ECO:0000256" key="1">
    <source>
        <dbReference type="SAM" id="Phobius"/>
    </source>
</evidence>
<keyword evidence="1" id="KW-1133">Transmembrane helix</keyword>
<organism evidence="2 3">
    <name type="scientific">Panagrellus redivivus</name>
    <name type="common">Microworm</name>
    <dbReference type="NCBI Taxonomy" id="6233"/>
    <lineage>
        <taxon>Eukaryota</taxon>
        <taxon>Metazoa</taxon>
        <taxon>Ecdysozoa</taxon>
        <taxon>Nematoda</taxon>
        <taxon>Chromadorea</taxon>
        <taxon>Rhabditida</taxon>
        <taxon>Tylenchina</taxon>
        <taxon>Panagrolaimomorpha</taxon>
        <taxon>Panagrolaimoidea</taxon>
        <taxon>Panagrolaimidae</taxon>
        <taxon>Panagrellus</taxon>
    </lineage>
</organism>
<protein>
    <submittedName>
        <fullName evidence="3">Transmembrane domain-containing protein</fullName>
    </submittedName>
</protein>
<feature type="transmembrane region" description="Helical" evidence="1">
    <location>
        <begin position="245"/>
        <end position="263"/>
    </location>
</feature>